<name>A0ACB9RNJ6_9MYRT</name>
<dbReference type="Proteomes" id="UP001057402">
    <property type="component" value="Chromosome 3"/>
</dbReference>
<reference evidence="2" key="1">
    <citation type="journal article" date="2023" name="Front. Plant Sci.">
        <title>Chromosomal-level genome assembly of Melastoma candidum provides insights into trichome evolution.</title>
        <authorList>
            <person name="Zhong Y."/>
            <person name="Wu W."/>
            <person name="Sun C."/>
            <person name="Zou P."/>
            <person name="Liu Y."/>
            <person name="Dai S."/>
            <person name="Zhou R."/>
        </authorList>
    </citation>
    <scope>NUCLEOTIDE SEQUENCE [LARGE SCALE GENOMIC DNA]</scope>
</reference>
<comment type="caution">
    <text evidence="1">The sequence shown here is derived from an EMBL/GenBank/DDBJ whole genome shotgun (WGS) entry which is preliminary data.</text>
</comment>
<dbReference type="EMBL" id="CM042882">
    <property type="protein sequence ID" value="KAI4380625.1"/>
    <property type="molecule type" value="Genomic_DNA"/>
</dbReference>
<protein>
    <submittedName>
        <fullName evidence="1">Uncharacterized protein</fullName>
    </submittedName>
</protein>
<accession>A0ACB9RNJ6</accession>
<sequence length="169" mass="18731">MPESRDRLVRSVDIAAEYARWRLGLGSGLFDRPRPLVQPISEGTAPITIRRDRNLRTRRISDGGTGGRNYLWWMRTPAATARASSSSSRGRAVNSPLPSWYPRTPLQDITTVARAYDQRRELSSLTDGGKYDDQRASGSPSPDSSSPTFSIYRDASAFKTPCPLAEAIE</sequence>
<evidence type="ECO:0000313" key="1">
    <source>
        <dbReference type="EMBL" id="KAI4380625.1"/>
    </source>
</evidence>
<keyword evidence="2" id="KW-1185">Reference proteome</keyword>
<evidence type="ECO:0000313" key="2">
    <source>
        <dbReference type="Proteomes" id="UP001057402"/>
    </source>
</evidence>
<proteinExistence type="predicted"/>
<organism evidence="1 2">
    <name type="scientific">Melastoma candidum</name>
    <dbReference type="NCBI Taxonomy" id="119954"/>
    <lineage>
        <taxon>Eukaryota</taxon>
        <taxon>Viridiplantae</taxon>
        <taxon>Streptophyta</taxon>
        <taxon>Embryophyta</taxon>
        <taxon>Tracheophyta</taxon>
        <taxon>Spermatophyta</taxon>
        <taxon>Magnoliopsida</taxon>
        <taxon>eudicotyledons</taxon>
        <taxon>Gunneridae</taxon>
        <taxon>Pentapetalae</taxon>
        <taxon>rosids</taxon>
        <taxon>malvids</taxon>
        <taxon>Myrtales</taxon>
        <taxon>Melastomataceae</taxon>
        <taxon>Melastomatoideae</taxon>
        <taxon>Melastomateae</taxon>
        <taxon>Melastoma</taxon>
    </lineage>
</organism>
<gene>
    <name evidence="1" type="ORF">MLD38_006794</name>
</gene>